<dbReference type="GO" id="GO:0004312">
    <property type="term" value="F:fatty acid synthase activity"/>
    <property type="evidence" value="ECO:0007669"/>
    <property type="project" value="TreeGrafter"/>
</dbReference>
<evidence type="ECO:0000256" key="8">
    <source>
        <dbReference type="ARBA" id="ARBA00023315"/>
    </source>
</evidence>
<keyword evidence="7" id="KW-0511">Multifunctional enzyme</keyword>
<dbReference type="PANTHER" id="PTHR43775:SF49">
    <property type="entry name" value="SYNTHASE, PUTATIVE (JCVI)-RELATED"/>
    <property type="match status" value="1"/>
</dbReference>
<dbReference type="InterPro" id="IPR049900">
    <property type="entry name" value="PKS_mFAS_DH"/>
</dbReference>
<dbReference type="PROSITE" id="PS52019">
    <property type="entry name" value="PKS_MFAS_DH"/>
    <property type="match status" value="1"/>
</dbReference>
<keyword evidence="4" id="KW-0808">Transferase</keyword>
<keyword evidence="1" id="KW-0596">Phosphopantetheine</keyword>
<dbReference type="InterPro" id="IPR013217">
    <property type="entry name" value="Methyltransf_12"/>
</dbReference>
<feature type="active site" description="Proton acceptor; for dehydratase activity" evidence="9">
    <location>
        <position position="965"/>
    </location>
</feature>
<dbReference type="InterPro" id="IPR011032">
    <property type="entry name" value="GroES-like_sf"/>
</dbReference>
<feature type="region of interest" description="C-terminal hotdog fold" evidence="9">
    <location>
        <begin position="1071"/>
        <end position="1217"/>
    </location>
</feature>
<gene>
    <name evidence="12" type="ORF">BDV23DRAFT_184210</name>
</gene>
<accession>A0A5N7C659</accession>
<dbReference type="SMART" id="SM00826">
    <property type="entry name" value="PKS_DH"/>
    <property type="match status" value="1"/>
</dbReference>
<dbReference type="InterPro" id="IPR032821">
    <property type="entry name" value="PKS_assoc"/>
</dbReference>
<dbReference type="InterPro" id="IPR042104">
    <property type="entry name" value="PKS_dehydratase_sf"/>
</dbReference>
<sequence length="2477" mass="273169">MDIRTSRRFTNEVDDYESRHSKFQVPLYGEESNNISSHGVPPLIAIVGMGVRLPGGVRSPEDFWQLMINKKCASTPVPTGRYNVEAFHGTVGVDTQSVVTTNGYFLEEDYLGKIDSSFFRHNKYQHGAQDPQQMLLLEVVWECMESAGQVEWRGTDIGCYVGTFGEDWLDLTAKDTQNLDPLHIVGTGDYAVSNRVSYEYDLKGPCMTCRTACSSSLVALHEACQAIALGDCPSAIVGGTSLIFTPTMTTNMSQGGALSPEGKCKTFDESADGYARAEGICAIYVKKLDNAIRDKDPIRAVIRAVATNFDGKTNHITVPSVDGQENLIRKAYRKARIDNLADTAFVECHGTATRVGDVVETTAVINAFGKQGIIIGGVKPNIGHTEGAAGLAGLIKAVLALEHKQIPPNINFSTPNPAIMFEEGNLQVPVDTLPWPKDKVERVSINCFGVGGTNAHVIVDSAETVMGCSNRTRDKPTSTDNFQLLVVSASHPESLERRSSDIQEYLSQNAVSLNDLAYTLGAKREHLHQRAFAVVDPTILAETLAFRKNIDPKMNGGSVTFAFPGQGVQWCGMGRQLMQSFPSFARDMEKIDGILHGLSNGPTWKVTDKIVESGQDTNIDNPEFSQPLCTAIQIGIVNILRSWGIVPSRVIGHSSGEFAAAYAANAISLEAAMILAYTRGVIAEKAPENGGMLAVALGRAEVSQYLQNDIVVACENSPQSVTLAGDRGQLEHVAAQIQEGEDDMMMKWLPVKRAYHSPHMVVVGEMYENLIRPHLTENKNSMIDMYSTVLGRVVTDPSELDSTYWRRSLESPVLFAAAFQGLSNSIGGKHQLVVEIASHPALRGPIRQILQDETSAYTYCDTLKRDHGSASEILAVAGTAYIHHLPVDLVAVNNGISARTLTSVPPYPWRREDSGWIESRLSKAWRLRKYPRHELLGVRCLESIDHQPTWRNILKEEEVVWINEHRIRGLIILPAVAYVAIASEAIRQITGSTDCTVHQLLLLEALVRDSRDIEIMTTLRNLALNYAMDSEWYEFTVCSYNGQGWTKHCMGKVMGGADRPLPSSTISPPFARSITSWKWYRRCEKKGLGYGPRFEGLQDVSAHPLRNAARGRVHDDRDLHNSYYSIHPTIVDQCIQVVLIAGDKGVSHYPDKAGMPTYIDRCYIAPASGSMLVEATTSDPTEGNLTGNFKAVSESTTDIVLDISGLRLLPVPDINVETKLATFIRWKHDIRFLSAAQQMPLPINPGRETMLMISKMIILTVLALVPNLESQSPSLPSMMRYRAMIMETGQKITQGAYNHIPGTKEATFMNSEERQEAFMTLKAKMQDTRVEQFFIKAWEYATWGPSSFMSEEILEDPSLLKPINGIVEWSLGLFDWKNFLDPLGHSNPSLRIMEVGAGIGSSTAAILDALVVENGKHAFSKYTATDIESSLLGQLKTRFDKVSGMEFVQLDISKDPMQQGFEPASYDLVVVCSVLYETPTLRHSLDHIRSLLVPGGRFLLYEPCSEIPFIDILMGILPSWWLGVGQDRDEKPYITVDRWAKVLHQAGFSGIDNFAYNTPPPLNSHVVILSTNPEPELSRYPISLVCTREVQSHVWAQNAAIQMSENGYEPHWCIIGEKFQIHDNAIALLDLEEPFLDSMSQSSFEQLQSLIISTKRLLWITHSTQIACSDPRFGLVTGLARTLRGEFDVDIGTLEIDCFDNIASSIIVPVYQQFAKPRAELAARDYEFILERGVLKTGRAAVTPVAHHLRNSDQHDIYELDIQTPGDMSTIGWKPVAREEVGPDEVEVKAEYLSLNFKDLMMALGVVERTKTMDFTFEASGIITKVGSKVIDRQVGDRVTLFTPKPMRTYTTVQGDLIMNIPKEISFAEAATFPTAYCTAACTLLEMGQMQEGQSVLIHSACGAVGLAAVNICKQVGAEIFASVGSEEKVQYLIKTYDIPRSHIFDSHNDSFLYGVMQQTNGKGVDLVLNSLAGELFRASWQCVAKFGKLLEIGKRDILGHGMLDLHGFQGCRSICSFDLYTVAFNSPDMGRRARDNSMKFKFGSKEKLPYTVFKASEVESALRYMQKGQHIGKLIVKVPEDDEKLPLLPTPCAFTFSPSSAYLLVGGLRGIGQSIARWMVEYGARHFIFLSRTAGHTEGDRQFCRELESQGCHVVMVAASVTDLAMMEHTISRSAHPIAGIIQLSAVLKDRTFDKMTYTDWTTCLEAKVQGTWNLHKASLDRPLDFFIMFSSVASFIGNPGQANYTAANSFLDSFVQYRRGLGLPASLISLGPVDEMGLMENETGLLMKAHQAFQCVLGEGDVLKAFQVALVSGKDSVSSSRPGVMAIGLSLNVIASGKWLQQDAKFAALARNHAPGGGDSVEATERRLLQQLALIESNPSALIGGTCEGWIIEGLGKQLAIYHGHNEEMDRSEYADLEVDSLAGLQIKHWLRRKADVDLSVAQISTAKTVGRIASLTTDVLRAKYGVNLEKGGDV</sequence>
<dbReference type="InterPro" id="IPR014043">
    <property type="entry name" value="Acyl_transferase_dom"/>
</dbReference>
<evidence type="ECO:0000256" key="6">
    <source>
        <dbReference type="ARBA" id="ARBA00023002"/>
    </source>
</evidence>
<dbReference type="SUPFAM" id="SSF51735">
    <property type="entry name" value="NAD(P)-binding Rossmann-fold domains"/>
    <property type="match status" value="2"/>
</dbReference>
<dbReference type="PROSITE" id="PS52004">
    <property type="entry name" value="KS3_2"/>
    <property type="match status" value="1"/>
</dbReference>
<dbReference type="Pfam" id="PF08240">
    <property type="entry name" value="ADH_N"/>
    <property type="match status" value="1"/>
</dbReference>
<dbReference type="InterPro" id="IPR016035">
    <property type="entry name" value="Acyl_Trfase/lysoPLipase"/>
</dbReference>
<dbReference type="GO" id="GO:0006633">
    <property type="term" value="P:fatty acid biosynthetic process"/>
    <property type="evidence" value="ECO:0007669"/>
    <property type="project" value="TreeGrafter"/>
</dbReference>
<dbReference type="SUPFAM" id="SSF53901">
    <property type="entry name" value="Thiolase-like"/>
    <property type="match status" value="1"/>
</dbReference>
<dbReference type="GO" id="GO:0008168">
    <property type="term" value="F:methyltransferase activity"/>
    <property type="evidence" value="ECO:0007669"/>
    <property type="project" value="UniProtKB-KW"/>
</dbReference>
<dbReference type="InterPro" id="IPR036291">
    <property type="entry name" value="NAD(P)-bd_dom_sf"/>
</dbReference>
<dbReference type="Gene3D" id="3.40.47.10">
    <property type="match status" value="1"/>
</dbReference>
<dbReference type="SMART" id="SM00825">
    <property type="entry name" value="PKS_KS"/>
    <property type="match status" value="1"/>
</dbReference>
<dbReference type="GO" id="GO:0044550">
    <property type="term" value="P:secondary metabolite biosynthetic process"/>
    <property type="evidence" value="ECO:0007669"/>
    <property type="project" value="TreeGrafter"/>
</dbReference>
<evidence type="ECO:0000256" key="2">
    <source>
        <dbReference type="ARBA" id="ARBA00022553"/>
    </source>
</evidence>
<feature type="domain" description="Ketosynthase family 3 (KS3)" evidence="10">
    <location>
        <begin position="41"/>
        <end position="461"/>
    </location>
</feature>
<dbReference type="Pfam" id="PF00698">
    <property type="entry name" value="Acyl_transf_1"/>
    <property type="match status" value="1"/>
</dbReference>
<dbReference type="CDD" id="cd02440">
    <property type="entry name" value="AdoMet_MTases"/>
    <property type="match status" value="1"/>
</dbReference>
<dbReference type="Pfam" id="PF21089">
    <property type="entry name" value="PKS_DH_N"/>
    <property type="match status" value="1"/>
</dbReference>
<dbReference type="Pfam" id="PF02801">
    <property type="entry name" value="Ketoacyl-synt_C"/>
    <property type="match status" value="1"/>
</dbReference>
<reference evidence="12" key="1">
    <citation type="submission" date="2019-04" db="EMBL/GenBank/DDBJ databases">
        <title>Friends and foes A comparative genomics studyof 23 Aspergillus species from section Flavi.</title>
        <authorList>
            <consortium name="DOE Joint Genome Institute"/>
            <person name="Kjaerbolling I."/>
            <person name="Vesth T."/>
            <person name="Frisvad J.C."/>
            <person name="Nybo J.L."/>
            <person name="Theobald S."/>
            <person name="Kildgaard S."/>
            <person name="Isbrandt T."/>
            <person name="Kuo A."/>
            <person name="Sato A."/>
            <person name="Lyhne E.K."/>
            <person name="Kogle M.E."/>
            <person name="Wiebenga A."/>
            <person name="Kun R.S."/>
            <person name="Lubbers R.J."/>
            <person name="Makela M.R."/>
            <person name="Barry K."/>
            <person name="Chovatia M."/>
            <person name="Clum A."/>
            <person name="Daum C."/>
            <person name="Haridas S."/>
            <person name="He G."/>
            <person name="LaButti K."/>
            <person name="Lipzen A."/>
            <person name="Mondo S."/>
            <person name="Riley R."/>
            <person name="Salamov A."/>
            <person name="Simmons B.A."/>
            <person name="Magnuson J.K."/>
            <person name="Henrissat B."/>
            <person name="Mortensen U.H."/>
            <person name="Larsen T.O."/>
            <person name="Devries R.P."/>
            <person name="Grigoriev I.V."/>
            <person name="Machida M."/>
            <person name="Baker S.E."/>
            <person name="Andersen M.R."/>
        </authorList>
    </citation>
    <scope>NUCLEOTIDE SEQUENCE [LARGE SCALE GENOMIC DNA]</scope>
    <source>
        <strain evidence="12">IBT 14317</strain>
    </source>
</reference>
<dbReference type="Pfam" id="PF00109">
    <property type="entry name" value="ketoacyl-synt"/>
    <property type="match status" value="1"/>
</dbReference>
<dbReference type="SMART" id="SM00822">
    <property type="entry name" value="PKS_KR"/>
    <property type="match status" value="1"/>
</dbReference>
<dbReference type="EMBL" id="ML735263">
    <property type="protein sequence ID" value="KAE8389606.1"/>
    <property type="molecule type" value="Genomic_DNA"/>
</dbReference>
<dbReference type="Pfam" id="PF23114">
    <property type="entry name" value="NAD-bd_HRPKS_sdrA"/>
    <property type="match status" value="1"/>
</dbReference>
<evidence type="ECO:0000256" key="7">
    <source>
        <dbReference type="ARBA" id="ARBA00023268"/>
    </source>
</evidence>
<evidence type="ECO:0000256" key="4">
    <source>
        <dbReference type="ARBA" id="ARBA00022679"/>
    </source>
</evidence>
<dbReference type="InterPro" id="IPR013149">
    <property type="entry name" value="ADH-like_C"/>
</dbReference>
<dbReference type="Pfam" id="PF14765">
    <property type="entry name" value="PS-DH"/>
    <property type="match status" value="1"/>
</dbReference>
<dbReference type="Gene3D" id="3.90.180.10">
    <property type="entry name" value="Medium-chain alcohol dehydrogenases, catalytic domain"/>
    <property type="match status" value="1"/>
</dbReference>
<dbReference type="SUPFAM" id="SSF55048">
    <property type="entry name" value="Probable ACP-binding domain of malonyl-CoA ACP transacylase"/>
    <property type="match status" value="1"/>
</dbReference>
<dbReference type="SMART" id="SM00827">
    <property type="entry name" value="PKS_AT"/>
    <property type="match status" value="1"/>
</dbReference>
<feature type="domain" description="PKS/mFAS DH" evidence="11">
    <location>
        <begin position="933"/>
        <end position="1217"/>
    </location>
</feature>
<dbReference type="Gene3D" id="3.40.50.150">
    <property type="entry name" value="Vaccinia Virus protein VP39"/>
    <property type="match status" value="1"/>
</dbReference>
<evidence type="ECO:0000259" key="11">
    <source>
        <dbReference type="PROSITE" id="PS52019"/>
    </source>
</evidence>
<dbReference type="InterPro" id="IPR001227">
    <property type="entry name" value="Ac_transferase_dom_sf"/>
</dbReference>
<dbReference type="Gene3D" id="3.40.50.720">
    <property type="entry name" value="NAD(P)-binding Rossmann-like Domain"/>
    <property type="match status" value="1"/>
</dbReference>
<dbReference type="InterPro" id="IPR014030">
    <property type="entry name" value="Ketoacyl_synth_N"/>
</dbReference>
<evidence type="ECO:0000256" key="3">
    <source>
        <dbReference type="ARBA" id="ARBA00022603"/>
    </source>
</evidence>
<dbReference type="InterPro" id="IPR020843">
    <property type="entry name" value="ER"/>
</dbReference>
<keyword evidence="6" id="KW-0560">Oxidoreductase</keyword>
<dbReference type="InterPro" id="IPR013968">
    <property type="entry name" value="PKS_KR"/>
</dbReference>
<proteinExistence type="predicted"/>
<dbReference type="Pfam" id="PF00107">
    <property type="entry name" value="ADH_zinc_N"/>
    <property type="match status" value="1"/>
</dbReference>
<evidence type="ECO:0000256" key="5">
    <source>
        <dbReference type="ARBA" id="ARBA00022857"/>
    </source>
</evidence>
<keyword evidence="2" id="KW-0597">Phosphoprotein</keyword>
<evidence type="ECO:0000256" key="1">
    <source>
        <dbReference type="ARBA" id="ARBA00022450"/>
    </source>
</evidence>
<dbReference type="InterPro" id="IPR016036">
    <property type="entry name" value="Malonyl_transacylase_ACP-bd"/>
</dbReference>
<dbReference type="Pfam" id="PF08242">
    <property type="entry name" value="Methyltransf_12"/>
    <property type="match status" value="1"/>
</dbReference>
<dbReference type="SUPFAM" id="SSF47336">
    <property type="entry name" value="ACP-like"/>
    <property type="match status" value="1"/>
</dbReference>
<dbReference type="SMART" id="SM00829">
    <property type="entry name" value="PKS_ER"/>
    <property type="match status" value="1"/>
</dbReference>
<dbReference type="InterPro" id="IPR029063">
    <property type="entry name" value="SAM-dependent_MTases_sf"/>
</dbReference>
<dbReference type="InterPro" id="IPR014031">
    <property type="entry name" value="Ketoacyl_synth_C"/>
</dbReference>
<dbReference type="InterPro" id="IPR057326">
    <property type="entry name" value="KR_dom"/>
</dbReference>
<evidence type="ECO:0000259" key="10">
    <source>
        <dbReference type="PROSITE" id="PS52004"/>
    </source>
</evidence>
<dbReference type="SUPFAM" id="SSF52151">
    <property type="entry name" value="FabD/lysophospholipase-like"/>
    <property type="match status" value="1"/>
</dbReference>
<dbReference type="GO" id="GO:0016491">
    <property type="term" value="F:oxidoreductase activity"/>
    <property type="evidence" value="ECO:0007669"/>
    <property type="project" value="UniProtKB-KW"/>
</dbReference>
<dbReference type="InterPro" id="IPR036736">
    <property type="entry name" value="ACP-like_sf"/>
</dbReference>
<dbReference type="Pfam" id="PF08659">
    <property type="entry name" value="KR"/>
    <property type="match status" value="1"/>
</dbReference>
<dbReference type="InterPro" id="IPR013154">
    <property type="entry name" value="ADH-like_N"/>
</dbReference>
<name>A0A5N7C659_PETAA</name>
<evidence type="ECO:0000256" key="9">
    <source>
        <dbReference type="PROSITE-ProRule" id="PRU01363"/>
    </source>
</evidence>
<evidence type="ECO:0008006" key="13">
    <source>
        <dbReference type="Google" id="ProtNLM"/>
    </source>
</evidence>
<dbReference type="GO" id="GO:0032259">
    <property type="term" value="P:methylation"/>
    <property type="evidence" value="ECO:0007669"/>
    <property type="project" value="UniProtKB-KW"/>
</dbReference>
<dbReference type="InterPro" id="IPR016039">
    <property type="entry name" value="Thiolase-like"/>
</dbReference>
<dbReference type="OrthoDB" id="329835at2759"/>
<feature type="active site" description="Proton donor; for dehydratase activity" evidence="9">
    <location>
        <position position="1132"/>
    </location>
</feature>
<dbReference type="SUPFAM" id="SSF53335">
    <property type="entry name" value="S-adenosyl-L-methionine-dependent methyltransferases"/>
    <property type="match status" value="1"/>
</dbReference>
<dbReference type="InterPro" id="IPR050091">
    <property type="entry name" value="PKS_NRPS_Biosynth_Enz"/>
</dbReference>
<dbReference type="InterPro" id="IPR056501">
    <property type="entry name" value="NAD-bd_HRPKS_sdrA"/>
</dbReference>
<feature type="region of interest" description="N-terminal hotdog fold" evidence="9">
    <location>
        <begin position="933"/>
        <end position="1060"/>
    </location>
</feature>
<dbReference type="InterPro" id="IPR020807">
    <property type="entry name" value="PKS_DH"/>
</dbReference>
<keyword evidence="8" id="KW-0012">Acyltransferase</keyword>
<keyword evidence="3" id="KW-0489">Methyltransferase</keyword>
<dbReference type="Gene3D" id="3.30.70.3290">
    <property type="match status" value="1"/>
</dbReference>
<dbReference type="Pfam" id="PF16197">
    <property type="entry name" value="KAsynt_C_assoc"/>
    <property type="match status" value="1"/>
</dbReference>
<organism evidence="12">
    <name type="scientific">Petromyces alliaceus</name>
    <name type="common">Aspergillus alliaceus</name>
    <dbReference type="NCBI Taxonomy" id="209559"/>
    <lineage>
        <taxon>Eukaryota</taxon>
        <taxon>Fungi</taxon>
        <taxon>Dikarya</taxon>
        <taxon>Ascomycota</taxon>
        <taxon>Pezizomycotina</taxon>
        <taxon>Eurotiomycetes</taxon>
        <taxon>Eurotiomycetidae</taxon>
        <taxon>Eurotiales</taxon>
        <taxon>Aspergillaceae</taxon>
        <taxon>Aspergillus</taxon>
        <taxon>Aspergillus subgen. Circumdati</taxon>
    </lineage>
</organism>
<dbReference type="CDD" id="cd05195">
    <property type="entry name" value="enoyl_red"/>
    <property type="match status" value="1"/>
</dbReference>
<keyword evidence="5" id="KW-0521">NADP</keyword>
<dbReference type="InterPro" id="IPR049552">
    <property type="entry name" value="PKS_DH_N"/>
</dbReference>
<evidence type="ECO:0000313" key="12">
    <source>
        <dbReference type="EMBL" id="KAE8389606.1"/>
    </source>
</evidence>
<dbReference type="InterPro" id="IPR020841">
    <property type="entry name" value="PKS_Beta-ketoAc_synthase_dom"/>
</dbReference>
<protein>
    <recommendedName>
        <fullName evidence="13">Polyketide synthase</fullName>
    </recommendedName>
</protein>
<dbReference type="PANTHER" id="PTHR43775">
    <property type="entry name" value="FATTY ACID SYNTHASE"/>
    <property type="match status" value="1"/>
</dbReference>
<dbReference type="Gene3D" id="3.40.366.10">
    <property type="entry name" value="Malonyl-Coenzyme A Acyl Carrier Protein, domain 2"/>
    <property type="match status" value="1"/>
</dbReference>
<dbReference type="InterPro" id="IPR049551">
    <property type="entry name" value="PKS_DH_C"/>
</dbReference>
<dbReference type="Proteomes" id="UP000326877">
    <property type="component" value="Unassembled WGS sequence"/>
</dbReference>
<dbReference type="CDD" id="cd00833">
    <property type="entry name" value="PKS"/>
    <property type="match status" value="1"/>
</dbReference>
<dbReference type="Gene3D" id="3.10.129.110">
    <property type="entry name" value="Polyketide synthase dehydratase"/>
    <property type="match status" value="1"/>
</dbReference>
<dbReference type="SUPFAM" id="SSF50129">
    <property type="entry name" value="GroES-like"/>
    <property type="match status" value="1"/>
</dbReference>